<keyword evidence="2" id="KW-0342">GTP-binding</keyword>
<evidence type="ECO:0008006" key="6">
    <source>
        <dbReference type="Google" id="ProtNLM"/>
    </source>
</evidence>
<dbReference type="InterPro" id="IPR030378">
    <property type="entry name" value="G_CP_dom"/>
</dbReference>
<dbReference type="GO" id="GO:0005525">
    <property type="term" value="F:GTP binding"/>
    <property type="evidence" value="ECO:0007669"/>
    <property type="project" value="UniProtKB-KW"/>
</dbReference>
<dbReference type="InterPro" id="IPR012340">
    <property type="entry name" value="NA-bd_OB-fold"/>
</dbReference>
<evidence type="ECO:0000313" key="5">
    <source>
        <dbReference type="EMBL" id="SVC70654.1"/>
    </source>
</evidence>
<dbReference type="SUPFAM" id="SSF50249">
    <property type="entry name" value="Nucleic acid-binding proteins"/>
    <property type="match status" value="1"/>
</dbReference>
<proteinExistence type="inferred from homology"/>
<dbReference type="InterPro" id="IPR010914">
    <property type="entry name" value="RsgA_GTPase_dom"/>
</dbReference>
<dbReference type="Pfam" id="PF03193">
    <property type="entry name" value="RsgA_GTPase"/>
    <property type="match status" value="1"/>
</dbReference>
<feature type="domain" description="CP-type G" evidence="4">
    <location>
        <begin position="76"/>
        <end position="235"/>
    </location>
</feature>
<evidence type="ECO:0000256" key="2">
    <source>
        <dbReference type="ARBA" id="ARBA00023134"/>
    </source>
</evidence>
<evidence type="ECO:0000259" key="4">
    <source>
        <dbReference type="PROSITE" id="PS51721"/>
    </source>
</evidence>
<feature type="non-terminal residue" evidence="5">
    <location>
        <position position="283"/>
    </location>
</feature>
<reference evidence="5" key="1">
    <citation type="submission" date="2018-05" db="EMBL/GenBank/DDBJ databases">
        <authorList>
            <person name="Lanie J.A."/>
            <person name="Ng W.-L."/>
            <person name="Kazmierczak K.M."/>
            <person name="Andrzejewski T.M."/>
            <person name="Davidsen T.M."/>
            <person name="Wayne K.J."/>
            <person name="Tettelin H."/>
            <person name="Glass J.I."/>
            <person name="Rusch D."/>
            <person name="Podicherti R."/>
            <person name="Tsui H.-C.T."/>
            <person name="Winkler M.E."/>
        </authorList>
    </citation>
    <scope>NUCLEOTIDE SEQUENCE</scope>
</reference>
<dbReference type="CDD" id="cd01854">
    <property type="entry name" value="YjeQ_EngC"/>
    <property type="match status" value="1"/>
</dbReference>
<dbReference type="NCBIfam" id="TIGR00157">
    <property type="entry name" value="ribosome small subunit-dependent GTPase A"/>
    <property type="match status" value="1"/>
</dbReference>
<dbReference type="SUPFAM" id="SSF52540">
    <property type="entry name" value="P-loop containing nucleoside triphosphate hydrolases"/>
    <property type="match status" value="1"/>
</dbReference>
<dbReference type="PANTHER" id="PTHR32120:SF11">
    <property type="entry name" value="SMALL RIBOSOMAL SUBUNIT BIOGENESIS GTPASE RSGA 1, MITOCHONDRIAL-RELATED"/>
    <property type="match status" value="1"/>
</dbReference>
<dbReference type="AlphaFoldDB" id="A0A382PB66"/>
<keyword evidence="1" id="KW-0547">Nucleotide-binding</keyword>
<dbReference type="GO" id="GO:0003924">
    <property type="term" value="F:GTPase activity"/>
    <property type="evidence" value="ECO:0007669"/>
    <property type="project" value="InterPro"/>
</dbReference>
<evidence type="ECO:0000256" key="1">
    <source>
        <dbReference type="ARBA" id="ARBA00022741"/>
    </source>
</evidence>
<dbReference type="EMBL" id="UINC01106177">
    <property type="protein sequence ID" value="SVC70654.1"/>
    <property type="molecule type" value="Genomic_DNA"/>
</dbReference>
<evidence type="ECO:0000259" key="3">
    <source>
        <dbReference type="PROSITE" id="PS50936"/>
    </source>
</evidence>
<dbReference type="Gene3D" id="3.40.50.300">
    <property type="entry name" value="P-loop containing nucleotide triphosphate hydrolases"/>
    <property type="match status" value="1"/>
</dbReference>
<organism evidence="5">
    <name type="scientific">marine metagenome</name>
    <dbReference type="NCBI Taxonomy" id="408172"/>
    <lineage>
        <taxon>unclassified sequences</taxon>
        <taxon>metagenomes</taxon>
        <taxon>ecological metagenomes</taxon>
    </lineage>
</organism>
<dbReference type="InterPro" id="IPR027417">
    <property type="entry name" value="P-loop_NTPase"/>
</dbReference>
<dbReference type="InterPro" id="IPR004881">
    <property type="entry name" value="Ribosome_biogen_GTPase_RsgA"/>
</dbReference>
<dbReference type="HAMAP" id="MF_01820">
    <property type="entry name" value="GTPase_RsgA"/>
    <property type="match status" value="1"/>
</dbReference>
<accession>A0A382PB66</accession>
<gene>
    <name evidence="5" type="ORF">METZ01_LOCUS323508</name>
</gene>
<sequence length="283" mass="30722">MDGVVHSVGGGSYQIVLFPEGDPVEAYLRGRLKLENRLGEQVVIGDRVRTIQTSDGSYVIEEVLPRENAVVRSRGNGTQFKVLAVNVDRVLLVVAAMRPQPQRDFIDRMLVLAEAEDIEPVVVINKVDLKGAEDEVEILHDIYRSVGYDVIRTSTVTKEGIDQLSLLIEKGITAFAGQSGVGKSSLINCLDPQMSLKTSEVSAKRGTGRHTTVRARLLPFSNGGLLADTPGFSDAGVKGLLSQDVLASLFPEFLAHLSGCQFRRCSHLHEPDCSVKEALSRGA</sequence>
<feature type="domain" description="EngC GTPase" evidence="3">
    <location>
        <begin position="85"/>
        <end position="233"/>
    </location>
</feature>
<protein>
    <recommendedName>
        <fullName evidence="6">EngC GTPase domain-containing protein</fullName>
    </recommendedName>
</protein>
<dbReference type="PROSITE" id="PS50936">
    <property type="entry name" value="ENGC_GTPASE"/>
    <property type="match status" value="1"/>
</dbReference>
<name>A0A382PB66_9ZZZZ</name>
<dbReference type="Gene3D" id="1.10.40.50">
    <property type="entry name" value="Probable gtpase engc, domain 3"/>
    <property type="match status" value="1"/>
</dbReference>
<dbReference type="Gene3D" id="2.40.50.140">
    <property type="entry name" value="Nucleic acid-binding proteins"/>
    <property type="match status" value="1"/>
</dbReference>
<dbReference type="PANTHER" id="PTHR32120">
    <property type="entry name" value="SMALL RIBOSOMAL SUBUNIT BIOGENESIS GTPASE RSGA"/>
    <property type="match status" value="1"/>
</dbReference>
<dbReference type="PROSITE" id="PS51721">
    <property type="entry name" value="G_CP"/>
    <property type="match status" value="1"/>
</dbReference>